<dbReference type="EMBL" id="JBJHZY010000004">
    <property type="protein sequence ID" value="MFL0269793.1"/>
    <property type="molecule type" value="Genomic_DNA"/>
</dbReference>
<accession>A0ABW8TXG7</accession>
<keyword evidence="4" id="KW-0328">Glycosyltransferase</keyword>
<feature type="domain" description="Glycosyl transferase family 1" evidence="2">
    <location>
        <begin position="180"/>
        <end position="341"/>
    </location>
</feature>
<evidence type="ECO:0000259" key="2">
    <source>
        <dbReference type="Pfam" id="PF00534"/>
    </source>
</evidence>
<comment type="caution">
    <text evidence="4">The sequence shown here is derived from an EMBL/GenBank/DDBJ whole genome shotgun (WGS) entry which is preliminary data.</text>
</comment>
<dbReference type="GO" id="GO:0016757">
    <property type="term" value="F:glycosyltransferase activity"/>
    <property type="evidence" value="ECO:0007669"/>
    <property type="project" value="UniProtKB-KW"/>
</dbReference>
<dbReference type="Pfam" id="PF13439">
    <property type="entry name" value="Glyco_transf_4"/>
    <property type="match status" value="1"/>
</dbReference>
<dbReference type="InterPro" id="IPR028098">
    <property type="entry name" value="Glyco_trans_4-like_N"/>
</dbReference>
<gene>
    <name evidence="4" type="ORF">ACJDUH_17070</name>
</gene>
<dbReference type="EC" id="2.4.-.-" evidence="4"/>
<feature type="domain" description="Glycosyltransferase subfamily 4-like N-terminal" evidence="3">
    <location>
        <begin position="22"/>
        <end position="156"/>
    </location>
</feature>
<dbReference type="InterPro" id="IPR001296">
    <property type="entry name" value="Glyco_trans_1"/>
</dbReference>
<sequence length="368" mass="42848">MRICHISTVHPLLDDRIFYKECTTLAESGFEVFYVVTHDKRETINGVNIIPLSKNENRFHRIFFKGWEALKKALDINADIYHFHDPELLFIGSILKLKGKKVVYDVHEDVPLQILNKEWLGNIFVRKMISKIFNFIEKNLAKKYDGIVTVTTDIVDKFYMNKNVILLRNFPVLAIIEKAEEAKMEKEKPILIYAGGLTKIRGIKELIQTVGLLNGKAELWLLGKWESGEFEKECREIEGWKYSKYLGLIPMENVYSYMKIADIGMCTLHPTQNHLTSWPVKAFEYMACEIPIVMSNFTYWMSEFKESAVFADPKSADDIERVVNELLQNKDLSDKIVKSNKALVKEKFSWEAESKMLTQLYEKVHNKN</sequence>
<dbReference type="RefSeq" id="WP_406766414.1">
    <property type="nucleotide sequence ID" value="NZ_JBJHZY010000004.1"/>
</dbReference>
<keyword evidence="1 4" id="KW-0808">Transferase</keyword>
<dbReference type="Gene3D" id="3.40.50.2000">
    <property type="entry name" value="Glycogen Phosphorylase B"/>
    <property type="match status" value="2"/>
</dbReference>
<protein>
    <submittedName>
        <fullName evidence="4">Glycosyltransferase</fullName>
        <ecNumber evidence="4">2.4.-.-</ecNumber>
    </submittedName>
</protein>
<evidence type="ECO:0000313" key="4">
    <source>
        <dbReference type="EMBL" id="MFL0269793.1"/>
    </source>
</evidence>
<reference evidence="4 5" key="1">
    <citation type="submission" date="2024-11" db="EMBL/GenBank/DDBJ databases">
        <authorList>
            <person name="Heng Y.C."/>
            <person name="Lim A.C.H."/>
            <person name="Lee J.K.Y."/>
            <person name="Kittelmann S."/>
        </authorList>
    </citation>
    <scope>NUCLEOTIDE SEQUENCE [LARGE SCALE GENOMIC DNA]</scope>
    <source>
        <strain evidence="4 5">WILCCON 0202</strain>
    </source>
</reference>
<organism evidence="4 5">
    <name type="scientific">Candidatus Clostridium radicumherbarum</name>
    <dbReference type="NCBI Taxonomy" id="3381662"/>
    <lineage>
        <taxon>Bacteria</taxon>
        <taxon>Bacillati</taxon>
        <taxon>Bacillota</taxon>
        <taxon>Clostridia</taxon>
        <taxon>Eubacteriales</taxon>
        <taxon>Clostridiaceae</taxon>
        <taxon>Clostridium</taxon>
    </lineage>
</organism>
<dbReference type="Pfam" id="PF00534">
    <property type="entry name" value="Glycos_transf_1"/>
    <property type="match status" value="1"/>
</dbReference>
<keyword evidence="5" id="KW-1185">Reference proteome</keyword>
<evidence type="ECO:0000313" key="5">
    <source>
        <dbReference type="Proteomes" id="UP001623661"/>
    </source>
</evidence>
<name>A0ABW8TXG7_9CLOT</name>
<evidence type="ECO:0000256" key="1">
    <source>
        <dbReference type="ARBA" id="ARBA00022679"/>
    </source>
</evidence>
<dbReference type="Proteomes" id="UP001623661">
    <property type="component" value="Unassembled WGS sequence"/>
</dbReference>
<evidence type="ECO:0000259" key="3">
    <source>
        <dbReference type="Pfam" id="PF13439"/>
    </source>
</evidence>
<dbReference type="PANTHER" id="PTHR46401:SF2">
    <property type="entry name" value="GLYCOSYLTRANSFERASE WBBK-RELATED"/>
    <property type="match status" value="1"/>
</dbReference>
<dbReference type="PANTHER" id="PTHR46401">
    <property type="entry name" value="GLYCOSYLTRANSFERASE WBBK-RELATED"/>
    <property type="match status" value="1"/>
</dbReference>
<proteinExistence type="predicted"/>
<dbReference type="SUPFAM" id="SSF53756">
    <property type="entry name" value="UDP-Glycosyltransferase/glycogen phosphorylase"/>
    <property type="match status" value="1"/>
</dbReference>